<dbReference type="RefSeq" id="WP_378281872.1">
    <property type="nucleotide sequence ID" value="NZ_JBHSON010000013.1"/>
</dbReference>
<evidence type="ECO:0000313" key="3">
    <source>
        <dbReference type="Proteomes" id="UP001596074"/>
    </source>
</evidence>
<dbReference type="EMBL" id="JBHSON010000013">
    <property type="protein sequence ID" value="MFC5746248.1"/>
    <property type="molecule type" value="Genomic_DNA"/>
</dbReference>
<gene>
    <name evidence="2" type="ORF">ACFPZN_11565</name>
</gene>
<feature type="domain" description="Mycothiol-dependent maleylpyruvate isomerase metal-binding" evidence="1">
    <location>
        <begin position="11"/>
        <end position="99"/>
    </location>
</feature>
<reference evidence="3" key="1">
    <citation type="journal article" date="2019" name="Int. J. Syst. Evol. Microbiol.">
        <title>The Global Catalogue of Microorganisms (GCM) 10K type strain sequencing project: providing services to taxonomists for standard genome sequencing and annotation.</title>
        <authorList>
            <consortium name="The Broad Institute Genomics Platform"/>
            <consortium name="The Broad Institute Genome Sequencing Center for Infectious Disease"/>
            <person name="Wu L."/>
            <person name="Ma J."/>
        </authorList>
    </citation>
    <scope>NUCLEOTIDE SEQUENCE [LARGE SCALE GENOMIC DNA]</scope>
    <source>
        <strain evidence="3">KCTC 42087</strain>
    </source>
</reference>
<accession>A0ABW0ZUP8</accession>
<dbReference type="Pfam" id="PF11716">
    <property type="entry name" value="MDMPI_N"/>
    <property type="match status" value="1"/>
</dbReference>
<organism evidence="2 3">
    <name type="scientific">Actinomadura rugatobispora</name>
    <dbReference type="NCBI Taxonomy" id="1994"/>
    <lineage>
        <taxon>Bacteria</taxon>
        <taxon>Bacillati</taxon>
        <taxon>Actinomycetota</taxon>
        <taxon>Actinomycetes</taxon>
        <taxon>Streptosporangiales</taxon>
        <taxon>Thermomonosporaceae</taxon>
        <taxon>Actinomadura</taxon>
    </lineage>
</organism>
<dbReference type="Proteomes" id="UP001596074">
    <property type="component" value="Unassembled WGS sequence"/>
</dbReference>
<keyword evidence="3" id="KW-1185">Reference proteome</keyword>
<comment type="caution">
    <text evidence="2">The sequence shown here is derived from an EMBL/GenBank/DDBJ whole genome shotgun (WGS) entry which is preliminary data.</text>
</comment>
<dbReference type="GO" id="GO:0016853">
    <property type="term" value="F:isomerase activity"/>
    <property type="evidence" value="ECO:0007669"/>
    <property type="project" value="UniProtKB-KW"/>
</dbReference>
<proteinExistence type="predicted"/>
<dbReference type="InterPro" id="IPR034660">
    <property type="entry name" value="DinB/YfiT-like"/>
</dbReference>
<keyword evidence="2" id="KW-0413">Isomerase</keyword>
<dbReference type="SUPFAM" id="SSF109854">
    <property type="entry name" value="DinB/YfiT-like putative metalloenzymes"/>
    <property type="match status" value="1"/>
</dbReference>
<protein>
    <submittedName>
        <fullName evidence="2">Maleylpyruvate isomerase N-terminal domain-containing protein</fullName>
    </submittedName>
</protein>
<evidence type="ECO:0000313" key="2">
    <source>
        <dbReference type="EMBL" id="MFC5746248.1"/>
    </source>
</evidence>
<dbReference type="InterPro" id="IPR024344">
    <property type="entry name" value="MDMPI_metal-binding"/>
</dbReference>
<dbReference type="Gene3D" id="1.20.120.450">
    <property type="entry name" value="dinb family like domain"/>
    <property type="match status" value="1"/>
</dbReference>
<sequence length="265" mass="28354">MSVAGVAATRLLVEDTLRVIRGLGADDWACDSACPGWRVQDVIVHMAAFFHTVADPTSAPDEPTGLAERINDAAVRERAHWGWEQAAEYYAEKSSAGLVLLEGIQAPEYAEVTMPVAELGTYRLAELSNAFAFDHLVHLSSDLLAPFGPIAQDAVAMDADRIGPALDWMLAGLPQMCGTALAPVLTRPLGVDLRGPAARRFVLRPGAEPGTVQLDEDAPLPGDVARSSTVDFLRWATTRTDWRTAVTIDGDPSFVAPVLTAVNVI</sequence>
<name>A0ABW0ZUP8_9ACTN</name>
<evidence type="ECO:0000259" key="1">
    <source>
        <dbReference type="Pfam" id="PF11716"/>
    </source>
</evidence>